<reference evidence="2" key="1">
    <citation type="journal article" date="2023" name="Hortic. Res.">
        <title>A chromosome-level phased genome enabling allele-level studies in sweet orange: a case study on citrus Huanglongbing tolerance.</title>
        <authorList>
            <person name="Wu B."/>
            <person name="Yu Q."/>
            <person name="Deng Z."/>
            <person name="Duan Y."/>
            <person name="Luo F."/>
            <person name="Gmitter F. Jr."/>
        </authorList>
    </citation>
    <scope>NUCLEOTIDE SEQUENCE [LARGE SCALE GENOMIC DNA]</scope>
    <source>
        <strain evidence="2">cv. Valencia</strain>
    </source>
</reference>
<dbReference type="Proteomes" id="UP000829398">
    <property type="component" value="Chromosome 8"/>
</dbReference>
<name>A0ACB8IFY5_CITSI</name>
<proteinExistence type="predicted"/>
<comment type="caution">
    <text evidence="1">The sequence shown here is derived from an EMBL/GenBank/DDBJ whole genome shotgun (WGS) entry which is preliminary data.</text>
</comment>
<protein>
    <submittedName>
        <fullName evidence="1">Ribonuclease H protein</fullName>
    </submittedName>
</protein>
<dbReference type="EMBL" id="CM039177">
    <property type="protein sequence ID" value="KAH9696079.1"/>
    <property type="molecule type" value="Genomic_DNA"/>
</dbReference>
<evidence type="ECO:0000313" key="1">
    <source>
        <dbReference type="EMBL" id="KAH9696079.1"/>
    </source>
</evidence>
<keyword evidence="2" id="KW-1185">Reference proteome</keyword>
<evidence type="ECO:0000313" key="2">
    <source>
        <dbReference type="Proteomes" id="UP000829398"/>
    </source>
</evidence>
<accession>A0ACB8IFY5</accession>
<sequence>MKIDKACRKFIWSGTSNQQRMSMVSWDTLCKPKAYGGLGLKELNVMNKALLMKLSWRIISAKDSLWVQKAIGRIWSDTMLSRSWSVGDANGQWNWALFDHFLPHSAIMKIASIHPPSDLLGPDQFYWSHSNKGNFSASSAYSVISSPNNSLQDTSWNMVWKWQGPQGVKVFIWLALHGRLKTKSEIARRHMVINTECDRCGAPVEDILHVLRDCMGTKAIWRLWFWRNQFWVNGLAMDSLSMVNDAKARTEEVILIQGSSLSLKNKKVTKWIGNCSLTTAELWGLYQGLTLAWNKGIRWLCVEVDSRCVTQLVKNNMVNPNEFSTLIRAIQELIKRNWRVEITHVYREANFAADYLTTLACSLPLGLHVLNSPPKGVLQFMSQDNYGVVYPRLIIS</sequence>
<organism evidence="1 2">
    <name type="scientific">Citrus sinensis</name>
    <name type="common">Sweet orange</name>
    <name type="synonym">Citrus aurantium var. sinensis</name>
    <dbReference type="NCBI Taxonomy" id="2711"/>
    <lineage>
        <taxon>Eukaryota</taxon>
        <taxon>Viridiplantae</taxon>
        <taxon>Streptophyta</taxon>
        <taxon>Embryophyta</taxon>
        <taxon>Tracheophyta</taxon>
        <taxon>Spermatophyta</taxon>
        <taxon>Magnoliopsida</taxon>
        <taxon>eudicotyledons</taxon>
        <taxon>Gunneridae</taxon>
        <taxon>Pentapetalae</taxon>
        <taxon>rosids</taxon>
        <taxon>malvids</taxon>
        <taxon>Sapindales</taxon>
        <taxon>Rutaceae</taxon>
        <taxon>Aurantioideae</taxon>
        <taxon>Citrus</taxon>
    </lineage>
</organism>
<gene>
    <name evidence="1" type="ORF">KPL71_023033</name>
</gene>